<dbReference type="GO" id="GO:0006508">
    <property type="term" value="P:proteolysis"/>
    <property type="evidence" value="ECO:0007669"/>
    <property type="project" value="UniProtKB-KW"/>
</dbReference>
<dbReference type="PANTHER" id="PTHR36844:SF1">
    <property type="entry name" value="PROTEASE PRSW"/>
    <property type="match status" value="1"/>
</dbReference>
<feature type="transmembrane region" description="Helical" evidence="1">
    <location>
        <begin position="309"/>
        <end position="329"/>
    </location>
</feature>
<accession>A0ABU8B1L8</accession>
<gene>
    <name evidence="2" type="ORF">QBA35_40520</name>
</gene>
<dbReference type="Proteomes" id="UP001310290">
    <property type="component" value="Unassembled WGS sequence"/>
</dbReference>
<keyword evidence="1" id="KW-1133">Transmembrane helix</keyword>
<feature type="transmembrane region" description="Helical" evidence="1">
    <location>
        <begin position="108"/>
        <end position="125"/>
    </location>
</feature>
<name>A0ABU8B1L8_9ACTN</name>
<keyword evidence="2" id="KW-0378">Hydrolase</keyword>
<feature type="transmembrane region" description="Helical" evidence="1">
    <location>
        <begin position="349"/>
        <end position="368"/>
    </location>
</feature>
<feature type="transmembrane region" description="Helical" evidence="1">
    <location>
        <begin position="67"/>
        <end position="88"/>
    </location>
</feature>
<dbReference type="EC" id="3.4.-.-" evidence="2"/>
<comment type="caution">
    <text evidence="2">The sequence shown here is derived from an EMBL/GenBank/DDBJ whole genome shotgun (WGS) entry which is preliminary data.</text>
</comment>
<reference evidence="2" key="1">
    <citation type="submission" date="2023-04" db="EMBL/GenBank/DDBJ databases">
        <title>Genomic diversity of scab-causing Streptomyces spp. in the province of Quebec, Canada.</title>
        <authorList>
            <person name="Biessy A."/>
            <person name="Cadieux M."/>
            <person name="Ciotola M."/>
            <person name="Filion M."/>
        </authorList>
    </citation>
    <scope>NUCLEOTIDE SEQUENCE</scope>
    <source>
        <strain evidence="2">B21-115</strain>
    </source>
</reference>
<feature type="transmembrane region" description="Helical" evidence="1">
    <location>
        <begin position="160"/>
        <end position="183"/>
    </location>
</feature>
<protein>
    <submittedName>
        <fullName evidence="2">PrsW family glutamic-type intramembrane protease</fullName>
        <ecNumber evidence="2">3.4.-.-</ecNumber>
    </submittedName>
</protein>
<keyword evidence="1" id="KW-0472">Membrane</keyword>
<keyword evidence="2" id="KW-0645">Protease</keyword>
<dbReference type="GO" id="GO:0008233">
    <property type="term" value="F:peptidase activity"/>
    <property type="evidence" value="ECO:0007669"/>
    <property type="project" value="UniProtKB-KW"/>
</dbReference>
<dbReference type="PANTHER" id="PTHR36844">
    <property type="entry name" value="PROTEASE PRSW"/>
    <property type="match status" value="1"/>
</dbReference>
<keyword evidence="3" id="KW-1185">Reference proteome</keyword>
<organism evidence="2 3">
    <name type="scientific">Streptomyces bottropensis</name>
    <dbReference type="NCBI Taxonomy" id="42235"/>
    <lineage>
        <taxon>Bacteria</taxon>
        <taxon>Bacillati</taxon>
        <taxon>Actinomycetota</taxon>
        <taxon>Actinomycetes</taxon>
        <taxon>Kitasatosporales</taxon>
        <taxon>Streptomycetaceae</taxon>
        <taxon>Streptomyces</taxon>
    </lineage>
</organism>
<feature type="transmembrane region" description="Helical" evidence="1">
    <location>
        <begin position="278"/>
        <end position="297"/>
    </location>
</feature>
<evidence type="ECO:0000256" key="1">
    <source>
        <dbReference type="SAM" id="Phobius"/>
    </source>
</evidence>
<feature type="transmembrane region" description="Helical" evidence="1">
    <location>
        <begin position="131"/>
        <end position="148"/>
    </location>
</feature>
<dbReference type="EMBL" id="JARULZ010000003">
    <property type="protein sequence ID" value="MEH0639439.1"/>
    <property type="molecule type" value="Genomic_DNA"/>
</dbReference>
<evidence type="ECO:0000313" key="3">
    <source>
        <dbReference type="Proteomes" id="UP001310290"/>
    </source>
</evidence>
<proteinExistence type="predicted"/>
<dbReference type="InterPro" id="IPR026898">
    <property type="entry name" value="PrsW"/>
</dbReference>
<sequence length="486" mass="52820">MTMSPAVEAMPRAADRDHRMRSALVIAALMSAAYGVELLIDLARPKIDDSDPAIGLFSPLIPTLPRVVLWSVVAGWAVVLLAGAAMALQHVTKNTPRTRERRTRGVQLVVLAALLLPFSVFPAWTMLDNTTALLVCVPSTGSALWAVHRMQRYRRVPGRLLLATFTWGVFVACGFGSSMNIWYMDYAPYYFGDAGNVLEIRHQVMTGAFFHAGVFEELGKGAGVAIVCILFRRHVDGVVSGVVLGAATGLGFNFAETVEYMGAASAAPEFQYWMRQTVGLMAAHTAFAAIFGAGLGLARQLNDARSRRIAVLCGFVAASGAHAASNVFFRWAGRLKQDIDADPVGDTLLLQPLVLIVFQGPFVALYLMMLRRGLREQAAGLADVLAVETASGGGAITDVEASVLLSPARRLWLKITVLRRYGIAAYRKITALHAAQLDLATDLWHRSRGQADRWAPDEQVLRRRILDLKGAVLIPDVERKSVEARA</sequence>
<dbReference type="Pfam" id="PF13367">
    <property type="entry name" value="PrsW-protease"/>
    <property type="match status" value="1"/>
</dbReference>
<dbReference type="RefSeq" id="WP_334661897.1">
    <property type="nucleotide sequence ID" value="NZ_JARULZ010000003.1"/>
</dbReference>
<evidence type="ECO:0000313" key="2">
    <source>
        <dbReference type="EMBL" id="MEH0639439.1"/>
    </source>
</evidence>
<keyword evidence="1" id="KW-0812">Transmembrane</keyword>